<evidence type="ECO:0000256" key="1">
    <source>
        <dbReference type="ARBA" id="ARBA00004173"/>
    </source>
</evidence>
<proteinExistence type="inferred from homology"/>
<comment type="similarity">
    <text evidence="2">Belongs to the OXR1 family.</text>
</comment>
<evidence type="ECO:0000256" key="3">
    <source>
        <dbReference type="ARBA" id="ARBA00023128"/>
    </source>
</evidence>
<dbReference type="PANTHER" id="PTHR23354:SF62">
    <property type="entry name" value="MUSTARD, ISOFORM V"/>
    <property type="match status" value="1"/>
</dbReference>
<reference evidence="6 7" key="1">
    <citation type="journal article" date="2024" name="BMC Genomics">
        <title>Genome assembly of redclaw crayfish (Cherax quadricarinatus) provides insights into its immune adaptation and hypoxia tolerance.</title>
        <authorList>
            <person name="Liu Z."/>
            <person name="Zheng J."/>
            <person name="Li H."/>
            <person name="Fang K."/>
            <person name="Wang S."/>
            <person name="He J."/>
            <person name="Zhou D."/>
            <person name="Weng S."/>
            <person name="Chi M."/>
            <person name="Gu Z."/>
            <person name="He J."/>
            <person name="Li F."/>
            <person name="Wang M."/>
        </authorList>
    </citation>
    <scope>NUCLEOTIDE SEQUENCE [LARGE SCALE GENOMIC DNA]</scope>
    <source>
        <strain evidence="6">ZL_2023a</strain>
    </source>
</reference>
<dbReference type="PROSITE" id="PS51886">
    <property type="entry name" value="TLDC"/>
    <property type="match status" value="1"/>
</dbReference>
<dbReference type="GO" id="GO:0005739">
    <property type="term" value="C:mitochondrion"/>
    <property type="evidence" value="ECO:0007669"/>
    <property type="project" value="UniProtKB-SubCell"/>
</dbReference>
<keyword evidence="3" id="KW-0496">Mitochondrion</keyword>
<keyword evidence="7" id="KW-1185">Reference proteome</keyword>
<dbReference type="Proteomes" id="UP001445076">
    <property type="component" value="Unassembled WGS sequence"/>
</dbReference>
<evidence type="ECO:0000256" key="2">
    <source>
        <dbReference type="ARBA" id="ARBA00009540"/>
    </source>
</evidence>
<protein>
    <recommendedName>
        <fullName evidence="4">Oxidation resistance protein 1</fullName>
    </recommendedName>
</protein>
<evidence type="ECO:0000313" key="6">
    <source>
        <dbReference type="EMBL" id="KAK8724247.1"/>
    </source>
</evidence>
<evidence type="ECO:0000313" key="7">
    <source>
        <dbReference type="Proteomes" id="UP001445076"/>
    </source>
</evidence>
<comment type="subcellular location">
    <subcellularLocation>
        <location evidence="1">Mitochondrion</location>
    </subcellularLocation>
</comment>
<evidence type="ECO:0000259" key="5">
    <source>
        <dbReference type="PROSITE" id="PS51886"/>
    </source>
</evidence>
<dbReference type="SMART" id="SM00584">
    <property type="entry name" value="TLDc"/>
    <property type="match status" value="1"/>
</dbReference>
<name>A0AAW0W4P7_CHEQU</name>
<dbReference type="EMBL" id="JARKIK010000086">
    <property type="protein sequence ID" value="KAK8724247.1"/>
    <property type="molecule type" value="Genomic_DNA"/>
</dbReference>
<evidence type="ECO:0000256" key="4">
    <source>
        <dbReference type="ARBA" id="ARBA00040604"/>
    </source>
</evidence>
<dbReference type="InterPro" id="IPR006571">
    <property type="entry name" value="TLDc_dom"/>
</dbReference>
<dbReference type="PANTHER" id="PTHR23354">
    <property type="entry name" value="NUCLEOLAR PROTEIN 7/ESTROGEN RECEPTOR COACTIVATOR-RELATED"/>
    <property type="match status" value="1"/>
</dbReference>
<dbReference type="GO" id="GO:0006979">
    <property type="term" value="P:response to oxidative stress"/>
    <property type="evidence" value="ECO:0007669"/>
    <property type="project" value="TreeGrafter"/>
</dbReference>
<feature type="domain" description="TLDc" evidence="5">
    <location>
        <begin position="39"/>
        <end position="200"/>
    </location>
</feature>
<comment type="caution">
    <text evidence="6">The sequence shown here is derived from an EMBL/GenBank/DDBJ whole genome shotgun (WGS) entry which is preliminary data.</text>
</comment>
<organism evidence="6 7">
    <name type="scientific">Cherax quadricarinatus</name>
    <name type="common">Australian red claw crayfish</name>
    <dbReference type="NCBI Taxonomy" id="27406"/>
    <lineage>
        <taxon>Eukaryota</taxon>
        <taxon>Metazoa</taxon>
        <taxon>Ecdysozoa</taxon>
        <taxon>Arthropoda</taxon>
        <taxon>Crustacea</taxon>
        <taxon>Multicrustacea</taxon>
        <taxon>Malacostraca</taxon>
        <taxon>Eumalacostraca</taxon>
        <taxon>Eucarida</taxon>
        <taxon>Decapoda</taxon>
        <taxon>Pleocyemata</taxon>
        <taxon>Astacidea</taxon>
        <taxon>Parastacoidea</taxon>
        <taxon>Parastacidae</taxon>
        <taxon>Cherax</taxon>
    </lineage>
</organism>
<gene>
    <name evidence="6" type="ORF">OTU49_011305</name>
</gene>
<dbReference type="AlphaFoldDB" id="A0AAW0W4P7"/>
<dbReference type="GO" id="GO:0005634">
    <property type="term" value="C:nucleus"/>
    <property type="evidence" value="ECO:0007669"/>
    <property type="project" value="TreeGrafter"/>
</dbReference>
<dbReference type="Pfam" id="PF07534">
    <property type="entry name" value="TLD"/>
    <property type="match status" value="1"/>
</dbReference>
<accession>A0AAW0W4P7</accession>
<sequence>MNTRVVSMSEELRRALYSSGSLTSLDLEAFLPDINGASEIITDVVRKSLYRKLPARAQGYSWKLVFSTAENGFSLNSLYRKMSDVDSPIMLFIQDTHQNVFGAVVSCSLHVSELYYGTGESFLFTFHPEFQVFPWTGENTFFVKGNNESLIVGGGDGNFGMWLDGDLYQGRTQPCKTFNNSQLTDSEDFIIKAVECWCFE</sequence>